<dbReference type="GO" id="GO:0005929">
    <property type="term" value="C:cilium"/>
    <property type="evidence" value="ECO:0007669"/>
    <property type="project" value="TreeGrafter"/>
</dbReference>
<dbReference type="Pfam" id="PF14580">
    <property type="entry name" value="LRR_9"/>
    <property type="match status" value="1"/>
</dbReference>
<accession>A0A6P8Y6L0</accession>
<keyword evidence="5" id="KW-0677">Repeat</keyword>
<dbReference type="SMART" id="SM00365">
    <property type="entry name" value="LRR_SD22"/>
    <property type="match status" value="4"/>
</dbReference>
<dbReference type="InterPro" id="IPR003591">
    <property type="entry name" value="Leu-rich_rpt_typical-subtyp"/>
</dbReference>
<dbReference type="GeneID" id="117640073"/>
<evidence type="ECO:0000256" key="11">
    <source>
        <dbReference type="ARBA" id="ARBA00024433"/>
    </source>
</evidence>
<evidence type="ECO:0000256" key="2">
    <source>
        <dbReference type="ARBA" id="ARBA00004611"/>
    </source>
</evidence>
<dbReference type="InterPro" id="IPR032675">
    <property type="entry name" value="LRR_dom_sf"/>
</dbReference>
<comment type="subcellular location">
    <subcellularLocation>
        <location evidence="2">Cytoplasm</location>
        <location evidence="2">Cytoskeleton</location>
        <location evidence="2">Flagellum axoneme</location>
    </subcellularLocation>
</comment>
<dbReference type="AlphaFoldDB" id="A0A6P8Y6L0"/>
<keyword evidence="10" id="KW-0966">Cell projection</keyword>
<dbReference type="KEGG" id="tpal:117640073"/>
<dbReference type="RefSeq" id="XP_034232195.1">
    <property type="nucleotide sequence ID" value="XM_034376304.1"/>
</dbReference>
<keyword evidence="3" id="KW-0963">Cytoplasm</keyword>
<dbReference type="OrthoDB" id="27917at2759"/>
<organism evidence="16">
    <name type="scientific">Thrips palmi</name>
    <name type="common">Melon thrips</name>
    <dbReference type="NCBI Taxonomy" id="161013"/>
    <lineage>
        <taxon>Eukaryota</taxon>
        <taxon>Metazoa</taxon>
        <taxon>Ecdysozoa</taxon>
        <taxon>Arthropoda</taxon>
        <taxon>Hexapoda</taxon>
        <taxon>Insecta</taxon>
        <taxon>Pterygota</taxon>
        <taxon>Neoptera</taxon>
        <taxon>Paraneoptera</taxon>
        <taxon>Thysanoptera</taxon>
        <taxon>Terebrantia</taxon>
        <taxon>Thripoidea</taxon>
        <taxon>Thripidae</taxon>
        <taxon>Thrips</taxon>
    </lineage>
</organism>
<dbReference type="InterPro" id="IPR001611">
    <property type="entry name" value="Leu-rich_rpt"/>
</dbReference>
<protein>
    <recommendedName>
        <fullName evidence="11">Dynein axonemal assembly factor 1 homolog</fullName>
    </recommendedName>
    <alternativeName>
        <fullName evidence="13">Dynein regulatory complex subunit 3</fullName>
    </alternativeName>
</protein>
<dbReference type="InterPro" id="IPR050576">
    <property type="entry name" value="Cilia_flagella_integrity"/>
</dbReference>
<reference evidence="16" key="1">
    <citation type="submission" date="2025-08" db="UniProtKB">
        <authorList>
            <consortium name="RefSeq"/>
        </authorList>
    </citation>
    <scope>IDENTIFICATION</scope>
    <source>
        <tissue evidence="16">Total insect</tissue>
    </source>
</reference>
<keyword evidence="15" id="KW-1185">Reference proteome</keyword>
<evidence type="ECO:0000256" key="1">
    <source>
        <dbReference type="ARBA" id="ARBA00003843"/>
    </source>
</evidence>
<keyword evidence="4" id="KW-0433">Leucine-rich repeat</keyword>
<evidence type="ECO:0000256" key="7">
    <source>
        <dbReference type="ARBA" id="ARBA00023054"/>
    </source>
</evidence>
<keyword evidence="8" id="KW-0969">Cilium</keyword>
<evidence type="ECO:0000256" key="5">
    <source>
        <dbReference type="ARBA" id="ARBA00022737"/>
    </source>
</evidence>
<evidence type="ECO:0000256" key="9">
    <source>
        <dbReference type="ARBA" id="ARBA00023212"/>
    </source>
</evidence>
<evidence type="ECO:0000256" key="14">
    <source>
        <dbReference type="SAM" id="MobiDB-lite"/>
    </source>
</evidence>
<name>A0A6P8Y6L0_THRPL</name>
<dbReference type="PANTHER" id="PTHR45973:SF12">
    <property type="entry name" value="DYNEIN REGULATORY COMPLEX SUBUNIT 3"/>
    <property type="match status" value="1"/>
</dbReference>
<feature type="region of interest" description="Disordered" evidence="14">
    <location>
        <begin position="574"/>
        <end position="649"/>
    </location>
</feature>
<evidence type="ECO:0000256" key="8">
    <source>
        <dbReference type="ARBA" id="ARBA00023069"/>
    </source>
</evidence>
<dbReference type="FunCoup" id="A0A6P8Y6L0">
    <property type="interactions" value="47"/>
</dbReference>
<dbReference type="InParanoid" id="A0A6P8Y6L0"/>
<dbReference type="Proteomes" id="UP000515158">
    <property type="component" value="Unplaced"/>
</dbReference>
<evidence type="ECO:0000256" key="4">
    <source>
        <dbReference type="ARBA" id="ARBA00022614"/>
    </source>
</evidence>
<sequence>MSLTRRLERLKLEEKVAKLARVHEHLLPGVIDLDMINKHVYEQGPTGEAGRVAQEEGIDHADVTSLRLEYLRILKIDHLWILPNLTKLQLNNNAIESIDNLHTLIHLKELDLSFNHIRVIENLEDLTKLEVLHFYQNHITLLENLESQKNLTLLSLGLNQIEDCDKTILYLRHFSKLKSLNLGGNPMCKRDNFVNYVYAFLPGLVFFEYAMISQKDKELSKQLFWEELSTLEREEEKYLAETQAADKEAAEVEMHSVAFVERLNGSQLFHSMFENDPDGQALVKISEETKEFYETFCEEMTALCKELFQMGQEQHLLRKKEHDDFTNCVNAAKMKSQEQSQRVLEDFIEKQKGIKDQVAQMLNILSSTDAEEDNDNRSEIITESALVISNCVSEFDELIQSTWQTLMHNELTLTEQMEEVNSMLERDMSDMVNVMLEQALGYFVAMRSLQESFNEQLSEASHRYQTVIADDAASISSQLCEIMVDKESLSNALANSHEKHLLLIDTREDTLITRIKAWHEEVCENLQKREIARSRTQVLEINRFLDLQREEFEELLASRPEDLMLLMETQDLEKSKASTTLGSEGEERGEGEAVAEEIEEKQLRSSEEPDDAQTEISFGGDGVLNALNPGVQTSHLSQPSQSSQLGNKD</sequence>
<feature type="compositionally biased region" description="Low complexity" evidence="14">
    <location>
        <begin position="632"/>
        <end position="649"/>
    </location>
</feature>
<dbReference type="SMART" id="SM00369">
    <property type="entry name" value="LRR_TYP"/>
    <property type="match status" value="3"/>
</dbReference>
<comment type="function">
    <text evidence="1">Cilium-specific protein required for cilia structures.</text>
</comment>
<dbReference type="PROSITE" id="PS51450">
    <property type="entry name" value="LRR"/>
    <property type="match status" value="3"/>
</dbReference>
<proteinExistence type="inferred from homology"/>
<keyword evidence="7" id="KW-0175">Coiled coil</keyword>
<comment type="similarity">
    <text evidence="12">Belongs to the DRC3 family.</text>
</comment>
<evidence type="ECO:0000313" key="16">
    <source>
        <dbReference type="RefSeq" id="XP_034232195.1"/>
    </source>
</evidence>
<dbReference type="Gene3D" id="3.80.10.10">
    <property type="entry name" value="Ribonuclease Inhibitor"/>
    <property type="match status" value="1"/>
</dbReference>
<gene>
    <name evidence="16" type="primary">LOC117640073</name>
</gene>
<keyword evidence="6" id="KW-0282">Flagellum</keyword>
<dbReference type="PANTHER" id="PTHR45973">
    <property type="entry name" value="PROTEIN PHOSPHATASE 1 REGULATORY SUBUNIT SDS22-RELATED"/>
    <property type="match status" value="1"/>
</dbReference>
<evidence type="ECO:0000256" key="13">
    <source>
        <dbReference type="ARBA" id="ARBA00040950"/>
    </source>
</evidence>
<evidence type="ECO:0000256" key="10">
    <source>
        <dbReference type="ARBA" id="ARBA00023273"/>
    </source>
</evidence>
<evidence type="ECO:0000313" key="15">
    <source>
        <dbReference type="Proteomes" id="UP000515158"/>
    </source>
</evidence>
<dbReference type="SUPFAM" id="SSF52075">
    <property type="entry name" value="Outer arm dynein light chain 1"/>
    <property type="match status" value="1"/>
</dbReference>
<evidence type="ECO:0000256" key="12">
    <source>
        <dbReference type="ARBA" id="ARBA00038378"/>
    </source>
</evidence>
<keyword evidence="9" id="KW-0206">Cytoskeleton</keyword>
<evidence type="ECO:0000256" key="6">
    <source>
        <dbReference type="ARBA" id="ARBA00022846"/>
    </source>
</evidence>
<evidence type="ECO:0000256" key="3">
    <source>
        <dbReference type="ARBA" id="ARBA00022490"/>
    </source>
</evidence>